<comment type="catalytic activity">
    <reaction evidence="7 8">
        <text>cytidine(34) in tRNA(Ile2) + L-lysine + ATP = lysidine(34) in tRNA(Ile2) + AMP + diphosphate + H(+)</text>
        <dbReference type="Rhea" id="RHEA:43744"/>
        <dbReference type="Rhea" id="RHEA-COMP:10625"/>
        <dbReference type="Rhea" id="RHEA-COMP:10670"/>
        <dbReference type="ChEBI" id="CHEBI:15378"/>
        <dbReference type="ChEBI" id="CHEBI:30616"/>
        <dbReference type="ChEBI" id="CHEBI:32551"/>
        <dbReference type="ChEBI" id="CHEBI:33019"/>
        <dbReference type="ChEBI" id="CHEBI:82748"/>
        <dbReference type="ChEBI" id="CHEBI:83665"/>
        <dbReference type="ChEBI" id="CHEBI:456215"/>
        <dbReference type="EC" id="6.3.4.19"/>
    </reaction>
</comment>
<evidence type="ECO:0000256" key="8">
    <source>
        <dbReference type="HAMAP-Rule" id="MF_01161"/>
    </source>
</evidence>
<evidence type="ECO:0000256" key="7">
    <source>
        <dbReference type="ARBA" id="ARBA00048539"/>
    </source>
</evidence>
<dbReference type="SUPFAM" id="SSF52402">
    <property type="entry name" value="Adenine nucleotide alpha hydrolases-like"/>
    <property type="match status" value="1"/>
</dbReference>
<comment type="caution">
    <text evidence="10">The sequence shown here is derived from an EMBL/GenBank/DDBJ whole genome shotgun (WGS) entry which is preliminary data.</text>
</comment>
<feature type="domain" description="Lysidine-tRNA(Ile) synthetase C-terminal" evidence="9">
    <location>
        <begin position="384"/>
        <end position="456"/>
    </location>
</feature>
<dbReference type="InterPro" id="IPR012094">
    <property type="entry name" value="tRNA_Ile_lys_synt"/>
</dbReference>
<keyword evidence="3 8" id="KW-0436">Ligase</keyword>
<dbReference type="Proteomes" id="UP000632377">
    <property type="component" value="Unassembled WGS sequence"/>
</dbReference>
<dbReference type="EMBL" id="JAESWC010000009">
    <property type="protein sequence ID" value="MBL4936923.1"/>
    <property type="molecule type" value="Genomic_DNA"/>
</dbReference>
<dbReference type="CDD" id="cd01992">
    <property type="entry name" value="TilS_N"/>
    <property type="match status" value="1"/>
</dbReference>
<evidence type="ECO:0000313" key="10">
    <source>
        <dbReference type="EMBL" id="MBL4936923.1"/>
    </source>
</evidence>
<dbReference type="Gene3D" id="3.40.50.620">
    <property type="entry name" value="HUPs"/>
    <property type="match status" value="1"/>
</dbReference>
<comment type="similarity">
    <text evidence="8">Belongs to the tRNA(Ile)-lysidine synthase family.</text>
</comment>
<comment type="domain">
    <text evidence="8">The N-terminal region contains the highly conserved SGGXDS motif, predicted to be a P-loop motif involved in ATP binding.</text>
</comment>
<accession>A0ABS1TG29</accession>
<reference evidence="10 11" key="1">
    <citation type="submission" date="2021-01" db="EMBL/GenBank/DDBJ databases">
        <title>Genome public.</title>
        <authorList>
            <person name="Liu C."/>
            <person name="Sun Q."/>
        </authorList>
    </citation>
    <scope>NUCLEOTIDE SEQUENCE [LARGE SCALE GENOMIC DNA]</scope>
    <source>
        <strain evidence="10 11">YIM B02515</strain>
    </source>
</reference>
<dbReference type="Pfam" id="PF11734">
    <property type="entry name" value="TilS_C"/>
    <property type="match status" value="1"/>
</dbReference>
<keyword evidence="11" id="KW-1185">Reference proteome</keyword>
<proteinExistence type="inferred from homology"/>
<dbReference type="HAMAP" id="MF_01161">
    <property type="entry name" value="tRNA_Ile_lys_synt"/>
    <property type="match status" value="1"/>
</dbReference>
<dbReference type="InterPro" id="IPR011063">
    <property type="entry name" value="TilS/TtcA_N"/>
</dbReference>
<dbReference type="SUPFAM" id="SSF82829">
    <property type="entry name" value="MesJ substrate recognition domain-like"/>
    <property type="match status" value="1"/>
</dbReference>
<dbReference type="InterPro" id="IPR014729">
    <property type="entry name" value="Rossmann-like_a/b/a_fold"/>
</dbReference>
<protein>
    <recommendedName>
        <fullName evidence="8">tRNA(Ile)-lysidine synthase</fullName>
        <ecNumber evidence="8">6.3.4.19</ecNumber>
    </recommendedName>
    <alternativeName>
        <fullName evidence="8">tRNA(Ile)-2-lysyl-cytidine synthase</fullName>
    </alternativeName>
    <alternativeName>
        <fullName evidence="8">tRNA(Ile)-lysidine synthetase</fullName>
    </alternativeName>
</protein>
<evidence type="ECO:0000259" key="9">
    <source>
        <dbReference type="SMART" id="SM00977"/>
    </source>
</evidence>
<evidence type="ECO:0000256" key="5">
    <source>
        <dbReference type="ARBA" id="ARBA00022741"/>
    </source>
</evidence>
<name>A0ABS1TG29_9CLOT</name>
<evidence type="ECO:0000256" key="3">
    <source>
        <dbReference type="ARBA" id="ARBA00022598"/>
    </source>
</evidence>
<keyword evidence="5 8" id="KW-0547">Nucleotide-binding</keyword>
<dbReference type="GO" id="GO:0032267">
    <property type="term" value="F:tRNA(Ile)-lysidine synthase activity"/>
    <property type="evidence" value="ECO:0007669"/>
    <property type="project" value="UniProtKB-EC"/>
</dbReference>
<keyword evidence="2 8" id="KW-0963">Cytoplasm</keyword>
<keyword evidence="6 8" id="KW-0067">ATP-binding</keyword>
<dbReference type="PANTHER" id="PTHR43033">
    <property type="entry name" value="TRNA(ILE)-LYSIDINE SYNTHASE-RELATED"/>
    <property type="match status" value="1"/>
</dbReference>
<dbReference type="InterPro" id="IPR012795">
    <property type="entry name" value="tRNA_Ile_lys_synt_N"/>
</dbReference>
<feature type="binding site" evidence="8">
    <location>
        <begin position="26"/>
        <end position="31"/>
    </location>
    <ligand>
        <name>ATP</name>
        <dbReference type="ChEBI" id="CHEBI:30616"/>
    </ligand>
</feature>
<dbReference type="Pfam" id="PF01171">
    <property type="entry name" value="ATP_bind_3"/>
    <property type="match status" value="1"/>
</dbReference>
<gene>
    <name evidence="8 10" type="primary">tilS</name>
    <name evidence="10" type="ORF">JK636_14310</name>
</gene>
<dbReference type="InterPro" id="IPR020825">
    <property type="entry name" value="Phe-tRNA_synthase-like_B3/B4"/>
</dbReference>
<evidence type="ECO:0000256" key="6">
    <source>
        <dbReference type="ARBA" id="ARBA00022840"/>
    </source>
</evidence>
<dbReference type="SMART" id="SM00977">
    <property type="entry name" value="TilS_C"/>
    <property type="match status" value="1"/>
</dbReference>
<dbReference type="Gene3D" id="3.50.40.10">
    <property type="entry name" value="Phenylalanyl-trna Synthetase, Chain B, domain 3"/>
    <property type="match status" value="1"/>
</dbReference>
<evidence type="ECO:0000256" key="1">
    <source>
        <dbReference type="ARBA" id="ARBA00004496"/>
    </source>
</evidence>
<dbReference type="EC" id="6.3.4.19" evidence="8"/>
<dbReference type="InterPro" id="IPR012796">
    <property type="entry name" value="Lysidine-tRNA-synth_C"/>
</dbReference>
<dbReference type="PANTHER" id="PTHR43033:SF1">
    <property type="entry name" value="TRNA(ILE)-LYSIDINE SYNTHASE-RELATED"/>
    <property type="match status" value="1"/>
</dbReference>
<comment type="subcellular location">
    <subcellularLocation>
        <location evidence="1 8">Cytoplasm</location>
    </subcellularLocation>
</comment>
<organism evidence="10 11">
    <name type="scientific">Clostridium rhizosphaerae</name>
    <dbReference type="NCBI Taxonomy" id="2803861"/>
    <lineage>
        <taxon>Bacteria</taxon>
        <taxon>Bacillati</taxon>
        <taxon>Bacillota</taxon>
        <taxon>Clostridia</taxon>
        <taxon>Eubacteriales</taxon>
        <taxon>Clostridiaceae</taxon>
        <taxon>Clostridium</taxon>
    </lineage>
</organism>
<dbReference type="SUPFAM" id="SSF56037">
    <property type="entry name" value="PheT/TilS domain"/>
    <property type="match status" value="1"/>
</dbReference>
<dbReference type="NCBIfam" id="TIGR02433">
    <property type="entry name" value="lysidine_TilS_C"/>
    <property type="match status" value="1"/>
</dbReference>
<sequence length="461" mass="53598">MINKVLSTIKKYNMFSSGDKVIAAVSGGPDSICLLHILYKLQEEFNIKLYAAHINHCLRGEEADKDEEYVKDFCRKHDIPCFSRKIDINKLAKERGLSSESAGREARYEFFDELFKELDAQKIALAHNANDQAETVLMRIIRGTGMEGIVGIKPMRGNIFVRPLINIRRESIEAYCEENNLSPRIDKSNLENIYARNKVRLELLPYIKENFNSDIISALNRLSETISTDNNYLESKALKKYKIYCSNKEQKVIINKEAFIEDEAILSRVIRLALKDVKGSLNNIEKVHIYDLIELQRLGTGKRLTLPENLIAYNNYGNIELGLSKVYVNNKNREEYELTIGEDNYIEQFNINVSIRIIDKNEKIDFKEKDCVKYFNYDKLKEKITVRNRKEGDRFSPFGMKGNKKLKDLFIDLKVPKEERDNIPLICFDDEIAWISGYRISENYKVDKNTKNILEIKIKKL</sequence>
<evidence type="ECO:0000256" key="2">
    <source>
        <dbReference type="ARBA" id="ARBA00022490"/>
    </source>
</evidence>
<evidence type="ECO:0000256" key="4">
    <source>
        <dbReference type="ARBA" id="ARBA00022694"/>
    </source>
</evidence>
<keyword evidence="4 8" id="KW-0819">tRNA processing</keyword>
<dbReference type="NCBIfam" id="TIGR02432">
    <property type="entry name" value="lysidine_TilS_N"/>
    <property type="match status" value="1"/>
</dbReference>
<evidence type="ECO:0000313" key="11">
    <source>
        <dbReference type="Proteomes" id="UP000632377"/>
    </source>
</evidence>
<comment type="function">
    <text evidence="8">Ligates lysine onto the cytidine present at position 34 of the AUA codon-specific tRNA(Ile) that contains the anticodon CAU, in an ATP-dependent manner. Cytidine is converted to lysidine, thus changing the amino acid specificity of the tRNA from methionine to isoleucine.</text>
</comment>